<dbReference type="SUPFAM" id="SSF57845">
    <property type="entry name" value="B-box zinc-binding domain"/>
    <property type="match status" value="1"/>
</dbReference>
<dbReference type="AlphaFoldDB" id="A0A3Q2PF05"/>
<dbReference type="GO" id="GO:0008270">
    <property type="term" value="F:zinc ion binding"/>
    <property type="evidence" value="ECO:0007669"/>
    <property type="project" value="UniProtKB-KW"/>
</dbReference>
<dbReference type="SUPFAM" id="SSF57850">
    <property type="entry name" value="RING/U-box"/>
    <property type="match status" value="1"/>
</dbReference>
<reference evidence="8" key="2">
    <citation type="submission" date="2025-09" db="UniProtKB">
        <authorList>
            <consortium name="Ensembl"/>
        </authorList>
    </citation>
    <scope>IDENTIFICATION</scope>
</reference>
<dbReference type="GeneTree" id="ENSGT01150000286950"/>
<accession>A0A3Q2PF05</accession>
<name>A0A3Q2PF05_FUNHE</name>
<dbReference type="InterPro" id="IPR001841">
    <property type="entry name" value="Znf_RING"/>
</dbReference>
<dbReference type="InterPro" id="IPR013083">
    <property type="entry name" value="Znf_RING/FYVE/PHD"/>
</dbReference>
<dbReference type="InterPro" id="IPR017907">
    <property type="entry name" value="Znf_RING_CS"/>
</dbReference>
<dbReference type="PROSITE" id="PS50119">
    <property type="entry name" value="ZF_BBOX"/>
    <property type="match status" value="1"/>
</dbReference>
<dbReference type="Pfam" id="PF15227">
    <property type="entry name" value="zf-C3HC4_4"/>
    <property type="match status" value="1"/>
</dbReference>
<evidence type="ECO:0000259" key="7">
    <source>
        <dbReference type="PROSITE" id="PS50119"/>
    </source>
</evidence>
<organism evidence="8 9">
    <name type="scientific">Fundulus heteroclitus</name>
    <name type="common">Killifish</name>
    <name type="synonym">Mummichog</name>
    <dbReference type="NCBI Taxonomy" id="8078"/>
    <lineage>
        <taxon>Eukaryota</taxon>
        <taxon>Metazoa</taxon>
        <taxon>Chordata</taxon>
        <taxon>Craniata</taxon>
        <taxon>Vertebrata</taxon>
        <taxon>Euteleostomi</taxon>
        <taxon>Actinopterygii</taxon>
        <taxon>Neopterygii</taxon>
        <taxon>Teleostei</taxon>
        <taxon>Neoteleostei</taxon>
        <taxon>Acanthomorphata</taxon>
        <taxon>Ovalentaria</taxon>
        <taxon>Atherinomorphae</taxon>
        <taxon>Cyprinodontiformes</taxon>
        <taxon>Fundulidae</taxon>
        <taxon>Fundulus</taxon>
    </lineage>
</organism>
<reference evidence="8" key="1">
    <citation type="submission" date="2025-08" db="UniProtKB">
        <authorList>
            <consortium name="Ensembl"/>
        </authorList>
    </citation>
    <scope>IDENTIFICATION</scope>
</reference>
<feature type="domain" description="RING-type" evidence="6">
    <location>
        <begin position="16"/>
        <end position="59"/>
    </location>
</feature>
<keyword evidence="1" id="KW-0479">Metal-binding</keyword>
<evidence type="ECO:0008006" key="10">
    <source>
        <dbReference type="Google" id="ProtNLM"/>
    </source>
</evidence>
<dbReference type="STRING" id="8078.ENSFHEP00000010725"/>
<feature type="coiled-coil region" evidence="5">
    <location>
        <begin position="263"/>
        <end position="297"/>
    </location>
</feature>
<dbReference type="Pfam" id="PF25600">
    <property type="entry name" value="TRIM_CC"/>
    <property type="match status" value="1"/>
</dbReference>
<dbReference type="Pfam" id="PF00643">
    <property type="entry name" value="zf-B_box"/>
    <property type="match status" value="1"/>
</dbReference>
<evidence type="ECO:0000256" key="5">
    <source>
        <dbReference type="SAM" id="Coils"/>
    </source>
</evidence>
<evidence type="ECO:0000256" key="3">
    <source>
        <dbReference type="ARBA" id="ARBA00022833"/>
    </source>
</evidence>
<sequence length="382" mass="44450">MAERGEIHLDQDKLCCSICLDLMRDPATIPCGHSYCMICIRSHWDAEDQKKVQSCPQCRQTFRPRPVLVKNTVLAYLMEDLKKTRPPPVRGSGSDAGLEDVACDFCTERKLRAVRSCLQCLVSYCEQHLQPHFESPAFEKHKLVKPSKKLQENICSHHGEVMKIFCRTDQQCICYICSLDEHKRHDTVSAATERIQKHRELGANQRNIQQKIGDTKKGLLVLQQEVEAINHSADKAVRDSEKIFADFISLIEKRSSGVKQQIRSRQRNEVRQVKELHEKLQEDLVKLTEKDKELELLAHIDNHIQFLRSYSRLSSHSDSPHLSSISVRPLRYFDDVTVAVSEVRNKLQEILRDDYRRKRKQFYLLSWRKQCHDVLHQNSKNS</sequence>
<protein>
    <recommendedName>
        <fullName evidence="10">E3 ubiquitin/ISG15 ligase TRIM25</fullName>
    </recommendedName>
</protein>
<dbReference type="PROSITE" id="PS50089">
    <property type="entry name" value="ZF_RING_2"/>
    <property type="match status" value="1"/>
</dbReference>
<evidence type="ECO:0000313" key="8">
    <source>
        <dbReference type="Ensembl" id="ENSFHEP00000010725.1"/>
    </source>
</evidence>
<dbReference type="PANTHER" id="PTHR25465">
    <property type="entry name" value="B-BOX DOMAIN CONTAINING"/>
    <property type="match status" value="1"/>
</dbReference>
<keyword evidence="3" id="KW-0862">Zinc</keyword>
<feature type="domain" description="B box-type" evidence="7">
    <location>
        <begin position="150"/>
        <end position="190"/>
    </location>
</feature>
<dbReference type="Gene3D" id="4.10.830.40">
    <property type="match status" value="1"/>
</dbReference>
<evidence type="ECO:0000256" key="4">
    <source>
        <dbReference type="PROSITE-ProRule" id="PRU00024"/>
    </source>
</evidence>
<evidence type="ECO:0000259" key="6">
    <source>
        <dbReference type="PROSITE" id="PS50089"/>
    </source>
</evidence>
<keyword evidence="9" id="KW-1185">Reference proteome</keyword>
<dbReference type="SMART" id="SM00336">
    <property type="entry name" value="BBOX"/>
    <property type="match status" value="1"/>
</dbReference>
<dbReference type="SMART" id="SM00184">
    <property type="entry name" value="RING"/>
    <property type="match status" value="1"/>
</dbReference>
<dbReference type="PANTHER" id="PTHR25465:SF5">
    <property type="entry name" value="E3 UBIQUITIN_ISG15 LIGASE TRIM25-RELATED"/>
    <property type="match status" value="1"/>
</dbReference>
<dbReference type="Gene3D" id="3.30.160.60">
    <property type="entry name" value="Classic Zinc Finger"/>
    <property type="match status" value="1"/>
</dbReference>
<evidence type="ECO:0000256" key="2">
    <source>
        <dbReference type="ARBA" id="ARBA00022771"/>
    </source>
</evidence>
<dbReference type="PROSITE" id="PS00518">
    <property type="entry name" value="ZF_RING_1"/>
    <property type="match status" value="1"/>
</dbReference>
<keyword evidence="5" id="KW-0175">Coiled coil</keyword>
<dbReference type="InterPro" id="IPR051051">
    <property type="entry name" value="E3_ubiq-ligase_TRIM/RNF"/>
</dbReference>
<dbReference type="InterPro" id="IPR058030">
    <property type="entry name" value="TRIM8/14/16/25/29/45/65_CC"/>
</dbReference>
<proteinExistence type="predicted"/>
<evidence type="ECO:0000313" key="9">
    <source>
        <dbReference type="Proteomes" id="UP000265000"/>
    </source>
</evidence>
<keyword evidence="2 4" id="KW-0863">Zinc-finger</keyword>
<dbReference type="CDD" id="cd19769">
    <property type="entry name" value="Bbox2_TRIM16-like"/>
    <property type="match status" value="1"/>
</dbReference>
<dbReference type="InterPro" id="IPR000315">
    <property type="entry name" value="Znf_B-box"/>
</dbReference>
<dbReference type="Gene3D" id="3.30.40.10">
    <property type="entry name" value="Zinc/RING finger domain, C3HC4 (zinc finger)"/>
    <property type="match status" value="1"/>
</dbReference>
<dbReference type="Ensembl" id="ENSFHET00000017508.1">
    <property type="protein sequence ID" value="ENSFHEP00000010725.1"/>
    <property type="gene ID" value="ENSFHEG00000012070.1"/>
</dbReference>
<evidence type="ECO:0000256" key="1">
    <source>
        <dbReference type="ARBA" id="ARBA00022723"/>
    </source>
</evidence>
<dbReference type="Proteomes" id="UP000265000">
    <property type="component" value="Unplaced"/>
</dbReference>